<dbReference type="CDD" id="cd03801">
    <property type="entry name" value="GT4_PimA-like"/>
    <property type="match status" value="1"/>
</dbReference>
<name>A0A2D2LUU4_FAUOS</name>
<proteinExistence type="predicted"/>
<dbReference type="Pfam" id="PF13439">
    <property type="entry name" value="Glyco_transf_4"/>
    <property type="match status" value="1"/>
</dbReference>
<dbReference type="Proteomes" id="UP000229340">
    <property type="component" value="Chromosome"/>
</dbReference>
<gene>
    <name evidence="3" type="ORF">NP7_05750</name>
</gene>
<dbReference type="PANTHER" id="PTHR12526:SF630">
    <property type="entry name" value="GLYCOSYLTRANSFERASE"/>
    <property type="match status" value="1"/>
</dbReference>
<dbReference type="EMBL" id="CP024443">
    <property type="protein sequence ID" value="ATR78805.1"/>
    <property type="molecule type" value="Genomic_DNA"/>
</dbReference>
<dbReference type="InterPro" id="IPR001296">
    <property type="entry name" value="Glyco_trans_1"/>
</dbReference>
<protein>
    <recommendedName>
        <fullName evidence="5">Glycosyltransferase family 1 protein</fullName>
    </recommendedName>
</protein>
<accession>A0A2D2LUU4</accession>
<dbReference type="GO" id="GO:0016757">
    <property type="term" value="F:glycosyltransferase activity"/>
    <property type="evidence" value="ECO:0007669"/>
    <property type="project" value="InterPro"/>
</dbReference>
<evidence type="ECO:0008006" key="5">
    <source>
        <dbReference type="Google" id="ProtNLM"/>
    </source>
</evidence>
<dbReference type="Pfam" id="PF00534">
    <property type="entry name" value="Glycos_transf_1"/>
    <property type="match status" value="1"/>
</dbReference>
<dbReference type="PANTHER" id="PTHR12526">
    <property type="entry name" value="GLYCOSYLTRANSFERASE"/>
    <property type="match status" value="1"/>
</dbReference>
<organism evidence="3 4">
    <name type="scientific">Faucicola osloensis</name>
    <name type="common">Moraxella osloensis</name>
    <dbReference type="NCBI Taxonomy" id="34062"/>
    <lineage>
        <taxon>Bacteria</taxon>
        <taxon>Pseudomonadati</taxon>
        <taxon>Pseudomonadota</taxon>
        <taxon>Gammaproteobacteria</taxon>
        <taxon>Moraxellales</taxon>
        <taxon>Moraxellaceae</taxon>
        <taxon>Faucicola</taxon>
    </lineage>
</organism>
<sequence length="371" mass="43039">MKICMLCRIFYLGGVSTHLIDLSEQLIKKGHDVYILTAGVQYENSKPNEELFKQLLDLGVKYIRIDFPKNSNKKFNYMYKMLNSVNQCRKVFKDERFDIIHVHTPVLSFIPKIVGYKFVRTFHLNSMNMSIFDIRADYEIAISTEVYNFVKEKYNYQDSELHLIFNGISSRFYIDRDKPYRKEIIKYGLPIEKIYIGLVGSIDERKGQDLLIKAISKIEEKVLSKIHVIFLGDGEAGYVNSLKEHISFLKLEEIFSFIPFQDPKEIYEILDIHVLPSRLEGFGLVVIEAMLSGCCVVRSNTEGALDQIKNDITGYIFKNEDINELSKLLSVLVNESDKRIKIAKSGQEYALHNFTSEVMTEKTLKVYELLK</sequence>
<evidence type="ECO:0000259" key="2">
    <source>
        <dbReference type="Pfam" id="PF13439"/>
    </source>
</evidence>
<feature type="domain" description="Glycosyl transferase family 1" evidence="1">
    <location>
        <begin position="184"/>
        <end position="348"/>
    </location>
</feature>
<evidence type="ECO:0000313" key="4">
    <source>
        <dbReference type="Proteomes" id="UP000229340"/>
    </source>
</evidence>
<dbReference type="RefSeq" id="WP_100270057.1">
    <property type="nucleotide sequence ID" value="NZ_CP024443.1"/>
</dbReference>
<reference evidence="4" key="1">
    <citation type="submission" date="2017-11" db="EMBL/GenBank/DDBJ databases">
        <title>Complete genome sequence of Moraxella osloensis NP7 isolated from human skin.</title>
        <authorList>
            <person name="Lee K."/>
            <person name="Lim J.Y."/>
            <person name="Hwang I."/>
        </authorList>
    </citation>
    <scope>NUCLEOTIDE SEQUENCE [LARGE SCALE GENOMIC DNA]</scope>
    <source>
        <strain evidence="4">NP7</strain>
    </source>
</reference>
<dbReference type="SUPFAM" id="SSF53756">
    <property type="entry name" value="UDP-Glycosyltransferase/glycogen phosphorylase"/>
    <property type="match status" value="1"/>
</dbReference>
<dbReference type="Gene3D" id="3.40.50.2000">
    <property type="entry name" value="Glycogen Phosphorylase B"/>
    <property type="match status" value="2"/>
</dbReference>
<feature type="domain" description="Glycosyltransferase subfamily 4-like N-terminal" evidence="2">
    <location>
        <begin position="13"/>
        <end position="169"/>
    </location>
</feature>
<dbReference type="AlphaFoldDB" id="A0A2D2LUU4"/>
<dbReference type="InterPro" id="IPR028098">
    <property type="entry name" value="Glyco_trans_4-like_N"/>
</dbReference>
<evidence type="ECO:0000259" key="1">
    <source>
        <dbReference type="Pfam" id="PF00534"/>
    </source>
</evidence>
<dbReference type="GO" id="GO:1901135">
    <property type="term" value="P:carbohydrate derivative metabolic process"/>
    <property type="evidence" value="ECO:0007669"/>
    <property type="project" value="UniProtKB-ARBA"/>
</dbReference>
<evidence type="ECO:0000313" key="3">
    <source>
        <dbReference type="EMBL" id="ATR78805.1"/>
    </source>
</evidence>